<gene>
    <name evidence="1" type="ORF">LTR78_003313</name>
</gene>
<dbReference type="Proteomes" id="UP001274830">
    <property type="component" value="Unassembled WGS sequence"/>
</dbReference>
<evidence type="ECO:0000313" key="1">
    <source>
        <dbReference type="EMBL" id="KAK3677108.1"/>
    </source>
</evidence>
<sequence length="228" mass="25189">MDAWLLVDSASGNAIEGDKDVFVEDSAPGALRAEEADDYARNAMRGVDQRVERDKVKLAKAGDAVLSSLANLESFAEPPHSRSQQELLRRTWLRALDYLESIGTKIESAPHGYHKAARAESPLLVRSDAPMPVMLQRKFHGGAFDTTTKQDDATLLAEYIMRAGDASIAQERLDEWDQEALFPASTHRRASLVQDLMEASYDADILAAQCTARGLDPMTARIRRMSIT</sequence>
<comment type="caution">
    <text evidence="1">The sequence shown here is derived from an EMBL/GenBank/DDBJ whole genome shotgun (WGS) entry which is preliminary data.</text>
</comment>
<evidence type="ECO:0000313" key="2">
    <source>
        <dbReference type="Proteomes" id="UP001274830"/>
    </source>
</evidence>
<proteinExistence type="predicted"/>
<organism evidence="1 2">
    <name type="scientific">Recurvomyces mirabilis</name>
    <dbReference type="NCBI Taxonomy" id="574656"/>
    <lineage>
        <taxon>Eukaryota</taxon>
        <taxon>Fungi</taxon>
        <taxon>Dikarya</taxon>
        <taxon>Ascomycota</taxon>
        <taxon>Pezizomycotina</taxon>
        <taxon>Dothideomycetes</taxon>
        <taxon>Dothideomycetidae</taxon>
        <taxon>Mycosphaerellales</taxon>
        <taxon>Teratosphaeriaceae</taxon>
        <taxon>Recurvomyces</taxon>
    </lineage>
</organism>
<accession>A0AAE0WSN5</accession>
<dbReference type="EMBL" id="JAUTXT010000008">
    <property type="protein sequence ID" value="KAK3677108.1"/>
    <property type="molecule type" value="Genomic_DNA"/>
</dbReference>
<dbReference type="AlphaFoldDB" id="A0AAE0WSN5"/>
<keyword evidence="2" id="KW-1185">Reference proteome</keyword>
<reference evidence="1" key="1">
    <citation type="submission" date="2023-07" db="EMBL/GenBank/DDBJ databases">
        <title>Black Yeasts Isolated from many extreme environments.</title>
        <authorList>
            <person name="Coleine C."/>
            <person name="Stajich J.E."/>
            <person name="Selbmann L."/>
        </authorList>
    </citation>
    <scope>NUCLEOTIDE SEQUENCE</scope>
    <source>
        <strain evidence="1">CCFEE 5485</strain>
    </source>
</reference>
<protein>
    <submittedName>
        <fullName evidence="1">Uncharacterized protein</fullName>
    </submittedName>
</protein>
<name>A0AAE0WSN5_9PEZI</name>